<dbReference type="PANTHER" id="PTHR24148">
    <property type="entry name" value="ANKYRIN REPEAT DOMAIN-CONTAINING PROTEIN 39 HOMOLOG-RELATED"/>
    <property type="match status" value="1"/>
</dbReference>
<dbReference type="Pfam" id="PF06985">
    <property type="entry name" value="HET"/>
    <property type="match status" value="1"/>
</dbReference>
<dbReference type="InterPro" id="IPR010730">
    <property type="entry name" value="HET"/>
</dbReference>
<evidence type="ECO:0000313" key="3">
    <source>
        <dbReference type="Proteomes" id="UP001273209"/>
    </source>
</evidence>
<reference evidence="2" key="1">
    <citation type="submission" date="2023-11" db="EMBL/GenBank/DDBJ databases">
        <title>The genome sequences of three competitors of mushroom-forming fungi.</title>
        <authorList>
            <person name="Beijen E."/>
            <person name="Ohm R.A."/>
        </authorList>
    </citation>
    <scope>NUCLEOTIDE SEQUENCE</scope>
    <source>
        <strain evidence="2">CBS 100526</strain>
    </source>
</reference>
<name>A0AAE1IHN5_9HYPO</name>
<evidence type="ECO:0000259" key="1">
    <source>
        <dbReference type="Pfam" id="PF06985"/>
    </source>
</evidence>
<dbReference type="Pfam" id="PF23397">
    <property type="entry name" value="DUF7104"/>
    <property type="match status" value="1"/>
</dbReference>
<evidence type="ECO:0000313" key="2">
    <source>
        <dbReference type="EMBL" id="KAK4082393.1"/>
    </source>
</evidence>
<feature type="domain" description="Heterokaryon incompatibility" evidence="1">
    <location>
        <begin position="48"/>
        <end position="208"/>
    </location>
</feature>
<sequence>MEEFKYTPLNLERPAIRLLSLHPGNDDMMISCELFQAEFHQRENMLPYEALSYTWGSSELSDIIHVNGCHLGITHNLYSALVDLRYQDRQRVLWIDAVCIDQKNDKERGHQVGQMGNIYEEADRVIFRLGSGTNETDLFMESLQRLQKESIRHACRAWSRQDGRWKDLWYSFRPILEEYDDELANLQQEGLREILQRPWFRRVWILQEVAFAKAGTLSCGTKSVSVSLFGLTPLLLGITPDAHCQSVFDIMPSPWRKSTWWSESRSLYRLLLKFGSSEATDPRDLVYALRGISSDLAGKCDDPLFPDYEKPLEKLIYDVIQHIYEFDVTYILKEAPRLSSIREVVSNFPRLETDICRYLAEMSLPDHMERILNKYKIPVSQDMIKVAALYDKEGKVVNVLLRCSGGQLKIDDEVLLCAAANLNGAKEVFEAFWYHQNQLIITEEILIATAKNLGSGHSAMCFLLSLKTQVYRIAPISEAITWNTPASSREEIIRMLLLQKDYRNDTIPEVLTAASEIQDYKLQKEIITTLLQQKDYRNTTIPDVLTAAAKIQNHELQREIITTLLQQKDYRNDAIPEVLTAASKIQDYNLQKEVITTLLQQKDCRTTTIPDVFTATAKIQHQDLQKLIITTLLQQKGSSNNIISEVITAAINNRDFALKTLIMKTLLEQKGSSNNIISEAITTAVNIRDFDLQVEILKMLLQRTEFMAAAAEVQGFNLQTKIKAITATDGIQDSDLQIKIIKVPIKQKGNNANILLEAITTAAKIQDFSLKNKTIKSLLKQKGNSPDVISEFITAAGKTQDPFIKREIIENLLKQKSNSNDTISKGLTIATNIQPFGLMMIKDFVRKNPGFEISRDAVIVAMKNWPGNTDSLQVLCRYFPSLNPGRKQIG</sequence>
<proteinExistence type="predicted"/>
<dbReference type="EMBL" id="JAWRVG010000005">
    <property type="protein sequence ID" value="KAK4082393.1"/>
    <property type="molecule type" value="Genomic_DNA"/>
</dbReference>
<dbReference type="GeneID" id="87916266"/>
<dbReference type="PANTHER" id="PTHR24148:SF78">
    <property type="entry name" value="HETEROKARYON INCOMPATIBILITY DOMAIN-CONTAINING PROTEIN"/>
    <property type="match status" value="1"/>
</dbReference>
<comment type="caution">
    <text evidence="2">The sequence shown here is derived from an EMBL/GenBank/DDBJ whole genome shotgun (WGS) entry which is preliminary data.</text>
</comment>
<organism evidence="2 3">
    <name type="scientific">Trichoderma aggressivum f. europaeum</name>
    <dbReference type="NCBI Taxonomy" id="173218"/>
    <lineage>
        <taxon>Eukaryota</taxon>
        <taxon>Fungi</taxon>
        <taxon>Dikarya</taxon>
        <taxon>Ascomycota</taxon>
        <taxon>Pezizomycotina</taxon>
        <taxon>Sordariomycetes</taxon>
        <taxon>Hypocreomycetidae</taxon>
        <taxon>Hypocreales</taxon>
        <taxon>Hypocreaceae</taxon>
        <taxon>Trichoderma</taxon>
    </lineage>
</organism>
<dbReference type="RefSeq" id="XP_062759061.1">
    <property type="nucleotide sequence ID" value="XM_062896361.1"/>
</dbReference>
<dbReference type="Proteomes" id="UP001273209">
    <property type="component" value="Unassembled WGS sequence"/>
</dbReference>
<protein>
    <recommendedName>
        <fullName evidence="1">Heterokaryon incompatibility domain-containing protein</fullName>
    </recommendedName>
</protein>
<keyword evidence="3" id="KW-1185">Reference proteome</keyword>
<dbReference type="InterPro" id="IPR052895">
    <property type="entry name" value="HetReg/Transcr_Mod"/>
</dbReference>
<dbReference type="InterPro" id="IPR055530">
    <property type="entry name" value="DUF7104"/>
</dbReference>
<dbReference type="AlphaFoldDB" id="A0AAE1IHN5"/>
<accession>A0AAE1IHN5</accession>
<gene>
    <name evidence="2" type="ORF">Triagg1_2205</name>
</gene>